<feature type="transmembrane region" description="Helical" evidence="12">
    <location>
        <begin position="310"/>
        <end position="333"/>
    </location>
</feature>
<organism evidence="13 14">
    <name type="scientific">Vibrio nigripulchritudo SOn1</name>
    <dbReference type="NCBI Taxonomy" id="1238450"/>
    <lineage>
        <taxon>Bacteria</taxon>
        <taxon>Pseudomonadati</taxon>
        <taxon>Pseudomonadota</taxon>
        <taxon>Gammaproteobacteria</taxon>
        <taxon>Vibrionales</taxon>
        <taxon>Vibrionaceae</taxon>
        <taxon>Vibrio</taxon>
    </lineage>
</organism>
<keyword evidence="6" id="KW-1003">Cell membrane</keyword>
<keyword evidence="7 12" id="KW-0812">Transmembrane</keyword>
<dbReference type="PANTHER" id="PTHR43823:SF3">
    <property type="entry name" value="MULTIDRUG EXPORT PROTEIN MEPA"/>
    <property type="match status" value="1"/>
</dbReference>
<dbReference type="GO" id="GO:0042910">
    <property type="term" value="F:xenobiotic transmembrane transporter activity"/>
    <property type="evidence" value="ECO:0007669"/>
    <property type="project" value="InterPro"/>
</dbReference>
<evidence type="ECO:0000256" key="2">
    <source>
        <dbReference type="ARBA" id="ARBA00008417"/>
    </source>
</evidence>
<keyword evidence="8 12" id="KW-1133">Transmembrane helix</keyword>
<feature type="transmembrane region" description="Helical" evidence="12">
    <location>
        <begin position="353"/>
        <end position="374"/>
    </location>
</feature>
<feature type="transmembrane region" description="Helical" evidence="12">
    <location>
        <begin position="163"/>
        <end position="183"/>
    </location>
</feature>
<comment type="similarity">
    <text evidence="2">Belongs to the multi antimicrobial extrusion (MATE) (TC 2.A.66.1) family. MepA subfamily.</text>
</comment>
<evidence type="ECO:0000313" key="14">
    <source>
        <dbReference type="Proteomes" id="UP000018211"/>
    </source>
</evidence>
<feature type="transmembrane region" description="Helical" evidence="12">
    <location>
        <begin position="51"/>
        <end position="72"/>
    </location>
</feature>
<feature type="transmembrane region" description="Helical" evidence="12">
    <location>
        <begin position="131"/>
        <end position="151"/>
    </location>
</feature>
<dbReference type="GO" id="GO:0046677">
    <property type="term" value="P:response to antibiotic"/>
    <property type="evidence" value="ECO:0007669"/>
    <property type="project" value="UniProtKB-KW"/>
</dbReference>
<evidence type="ECO:0000256" key="5">
    <source>
        <dbReference type="ARBA" id="ARBA00022448"/>
    </source>
</evidence>
<protein>
    <recommendedName>
        <fullName evidence="4">Multidrug export protein MepA</fullName>
    </recommendedName>
    <alternativeName>
        <fullName evidence="3">Multidrug resistance protein NorM</fullName>
    </alternativeName>
    <alternativeName>
        <fullName evidence="11">Na(+)/drug antiporter</fullName>
    </alternativeName>
</protein>
<dbReference type="EMBL" id="CAOF01000120">
    <property type="protein sequence ID" value="CCO47560.1"/>
    <property type="molecule type" value="Genomic_DNA"/>
</dbReference>
<dbReference type="InterPro" id="IPR002528">
    <property type="entry name" value="MATE_fam"/>
</dbReference>
<evidence type="ECO:0000256" key="12">
    <source>
        <dbReference type="SAM" id="Phobius"/>
    </source>
</evidence>
<feature type="transmembrane region" description="Helical" evidence="12">
    <location>
        <begin position="265"/>
        <end position="289"/>
    </location>
</feature>
<dbReference type="PANTHER" id="PTHR43823">
    <property type="entry name" value="SPORULATION PROTEIN YKVU"/>
    <property type="match status" value="1"/>
</dbReference>
<dbReference type="NCBIfam" id="NF007130">
    <property type="entry name" value="PRK09575.1"/>
    <property type="match status" value="1"/>
</dbReference>
<gene>
    <name evidence="13" type="ORF">VIBNISOn1_30260</name>
</gene>
<evidence type="ECO:0000256" key="7">
    <source>
        <dbReference type="ARBA" id="ARBA00022692"/>
    </source>
</evidence>
<dbReference type="Pfam" id="PF01554">
    <property type="entry name" value="MatE"/>
    <property type="match status" value="2"/>
</dbReference>
<name>A0AAV2VSK7_9VIBR</name>
<feature type="transmembrane region" description="Helical" evidence="12">
    <location>
        <begin position="189"/>
        <end position="212"/>
    </location>
</feature>
<dbReference type="InterPro" id="IPR048279">
    <property type="entry name" value="MdtK-like"/>
</dbReference>
<evidence type="ECO:0000256" key="1">
    <source>
        <dbReference type="ARBA" id="ARBA00004429"/>
    </source>
</evidence>
<dbReference type="CDD" id="cd13143">
    <property type="entry name" value="MATE_MepA_like"/>
    <property type="match status" value="1"/>
</dbReference>
<reference evidence="13 14" key="1">
    <citation type="journal article" date="2013" name="ISME J.">
        <title>Comparative genomics of pathogenic lineages of Vibrio nigripulchritudo identifies virulence-associated traits.</title>
        <authorList>
            <person name="Goudenege D."/>
            <person name="Labreuche Y."/>
            <person name="Krin E."/>
            <person name="Ansquer D."/>
            <person name="Mangenot S."/>
            <person name="Calteau A."/>
            <person name="Medigue C."/>
            <person name="Mazel D."/>
            <person name="Polz M.F."/>
            <person name="Le Roux F."/>
        </authorList>
    </citation>
    <scope>NUCLEOTIDE SEQUENCE [LARGE SCALE GENOMIC DNA]</scope>
    <source>
        <strain evidence="13 14">SOn1</strain>
    </source>
</reference>
<keyword evidence="10" id="KW-0046">Antibiotic resistance</keyword>
<feature type="transmembrane region" description="Helical" evidence="12">
    <location>
        <begin position="12"/>
        <end position="31"/>
    </location>
</feature>
<dbReference type="InterPro" id="IPR051327">
    <property type="entry name" value="MATE_MepA_subfamily"/>
</dbReference>
<evidence type="ECO:0000256" key="8">
    <source>
        <dbReference type="ARBA" id="ARBA00022989"/>
    </source>
</evidence>
<comment type="subcellular location">
    <subcellularLocation>
        <location evidence="1">Cell inner membrane</location>
        <topology evidence="1">Multi-pass membrane protein</topology>
    </subcellularLocation>
</comment>
<keyword evidence="9 12" id="KW-0472">Membrane</keyword>
<dbReference type="InterPro" id="IPR045070">
    <property type="entry name" value="MATE_MepA-like"/>
</dbReference>
<dbReference type="GO" id="GO:0015297">
    <property type="term" value="F:antiporter activity"/>
    <property type="evidence" value="ECO:0007669"/>
    <property type="project" value="InterPro"/>
</dbReference>
<keyword evidence="5" id="KW-0813">Transport</keyword>
<comment type="caution">
    <text evidence="13">The sequence shown here is derived from an EMBL/GenBank/DDBJ whole genome shotgun (WGS) entry which is preliminary data.</text>
</comment>
<feature type="transmembrane region" description="Helical" evidence="12">
    <location>
        <begin position="411"/>
        <end position="431"/>
    </location>
</feature>
<proteinExistence type="inferred from homology"/>
<evidence type="ECO:0000256" key="4">
    <source>
        <dbReference type="ARBA" id="ARBA00022106"/>
    </source>
</evidence>
<accession>A0AAV2VSK7</accession>
<evidence type="ECO:0000256" key="11">
    <source>
        <dbReference type="ARBA" id="ARBA00030855"/>
    </source>
</evidence>
<feature type="transmembrane region" description="Helical" evidence="12">
    <location>
        <begin position="84"/>
        <end position="111"/>
    </location>
</feature>
<evidence type="ECO:0000256" key="10">
    <source>
        <dbReference type="ARBA" id="ARBA00023251"/>
    </source>
</evidence>
<evidence type="ECO:0000313" key="13">
    <source>
        <dbReference type="EMBL" id="CCO47560.1"/>
    </source>
</evidence>
<sequence length="455" mass="49262">MSSKSIIRKKFMGYVIPSVVAMIVSGLYQVIDGYFIGQYVGAEGLAAINLSWPIIGIIYGLGMMIGIGGGALSSMSKGEGNTSLAYLQIGNSISIILWLGLVVGLASFLLGNGLLIIQGAEGTTLSLSKEYLLVIYLAAPICMGGVALPFLVRNDNSPVKATVIIGIGALLNVLLDWFLVVHLNMAMTGAALATVISQSAVVIISLAHFFAGRREFRVVAKHLKVKFELAKEICSIGFSSVIMYAYISFVVAVHNYLFLHYTSPVYVGAYAIVGYVTSLYFLFAEGIVSGAQPLISYEFGRKKIENVKSVVKYMFSFSIGSGLIVTAFIYIWTDPVVNFFNSTDSALNEAANLGLKLHLFALCLDGLIFAAGVFFQSLGNGNRASLIATLNMVIQIPFIFVLPPIFGKEGIWLAVPISNIFLSVIAIYFIYNEWKKLKEMVETESKVKLDESLAS</sequence>
<feature type="transmembrane region" description="Helical" evidence="12">
    <location>
        <begin position="386"/>
        <end position="405"/>
    </location>
</feature>
<dbReference type="GO" id="GO:0005886">
    <property type="term" value="C:plasma membrane"/>
    <property type="evidence" value="ECO:0007669"/>
    <property type="project" value="UniProtKB-SubCell"/>
</dbReference>
<dbReference type="Proteomes" id="UP000018211">
    <property type="component" value="Unassembled WGS sequence"/>
</dbReference>
<dbReference type="AlphaFoldDB" id="A0AAV2VSK7"/>
<dbReference type="PIRSF" id="PIRSF006603">
    <property type="entry name" value="DinF"/>
    <property type="match status" value="1"/>
</dbReference>
<dbReference type="RefSeq" id="WP_022612329.1">
    <property type="nucleotide sequence ID" value="NZ_LK391965.1"/>
</dbReference>
<feature type="transmembrane region" description="Helical" evidence="12">
    <location>
        <begin position="233"/>
        <end position="259"/>
    </location>
</feature>
<evidence type="ECO:0000256" key="3">
    <source>
        <dbReference type="ARBA" id="ARBA00013489"/>
    </source>
</evidence>
<evidence type="ECO:0000256" key="6">
    <source>
        <dbReference type="ARBA" id="ARBA00022475"/>
    </source>
</evidence>
<evidence type="ECO:0000256" key="9">
    <source>
        <dbReference type="ARBA" id="ARBA00023136"/>
    </source>
</evidence>